<gene>
    <name evidence="2" type="ORF">Q664_30280</name>
</gene>
<dbReference type="InterPro" id="IPR004919">
    <property type="entry name" value="GmrSD_N"/>
</dbReference>
<protein>
    <recommendedName>
        <fullName evidence="1">GmrSD restriction endonucleases N-terminal domain-containing protein</fullName>
    </recommendedName>
</protein>
<reference evidence="2 3" key="1">
    <citation type="submission" date="2014-07" db="EMBL/GenBank/DDBJ databases">
        <title>Draft Genome Sequence of Gephyronic Acid Producer, Cystobacter violaceus Strain Cb vi76.</title>
        <authorList>
            <person name="Stevens D.C."/>
            <person name="Young J."/>
            <person name="Carmichael R."/>
            <person name="Tan J."/>
            <person name="Taylor R.E."/>
        </authorList>
    </citation>
    <scope>NUCLEOTIDE SEQUENCE [LARGE SCALE GENOMIC DNA]</scope>
    <source>
        <strain evidence="2 3">Cb vi76</strain>
    </source>
</reference>
<organism evidence="2 3">
    <name type="scientific">Archangium violaceum Cb vi76</name>
    <dbReference type="NCBI Taxonomy" id="1406225"/>
    <lineage>
        <taxon>Bacteria</taxon>
        <taxon>Pseudomonadati</taxon>
        <taxon>Myxococcota</taxon>
        <taxon>Myxococcia</taxon>
        <taxon>Myxococcales</taxon>
        <taxon>Cystobacterineae</taxon>
        <taxon>Archangiaceae</taxon>
        <taxon>Archangium</taxon>
    </lineage>
</organism>
<sequence>MSYQSRSLYKIIEAINNRSLFLPHIQRPFVWSKEQMQRLFDSLMRSYPIQTMLFWRTKDEIKARRFMPELKWEADLHLLYDNDASKPGIEKTFVLDGQQRIQTLYTLFSGGVYVDDKLPIEEAYVDVTSGTSVDARGLLYHLEFSATPKPLPFYRLRDLRERDDRKAAFDISSALNDALDTQLIAESPEARRKRQSQVHRNLSQIHTLLRNDGYFWVEELDGVANDYPYTKILEIFVRVNSGGTKLDAADLMFAAIKSVWEPIEKNIEEAVTALNNDRLAFEKDFALKCLVTAHGRGATLTPDKFNSQAGDALLADIKTHWQRAEDTFDQLRDFIVNDLKIYSTKVIRSHNSFVPLFDYLYNNPKPDPVSRAWMVAYYYKSQLFNWYSSGTDGTIDALHGIVGKPLKEFPLVAIKSYFAPSSDVEVKRSHLEDMRLRYIFLNMVYVSRFGTSPFNVSSENNEPQIDHIYPQSMLRSKLSFATSDINHLGNYRFIGASDNLRKRAELPASYFARLMQSGVDISHHLLVDRFAQDPSKLVFDRPTYLTFRNERLDKIFDIAKKIVNPELP</sequence>
<dbReference type="AlphaFoldDB" id="A0A084SP66"/>
<dbReference type="RefSeq" id="WP_043403235.1">
    <property type="nucleotide sequence ID" value="NZ_JPMI01000220.1"/>
</dbReference>
<dbReference type="EMBL" id="JPMI01000220">
    <property type="protein sequence ID" value="KFA90251.1"/>
    <property type="molecule type" value="Genomic_DNA"/>
</dbReference>
<dbReference type="PANTHER" id="PTHR37292">
    <property type="entry name" value="VNG6097C"/>
    <property type="match status" value="1"/>
</dbReference>
<comment type="caution">
    <text evidence="2">The sequence shown here is derived from an EMBL/GenBank/DDBJ whole genome shotgun (WGS) entry which is preliminary data.</text>
</comment>
<accession>A0A084SP66</accession>
<feature type="domain" description="GmrSD restriction endonucleases N-terminal" evidence="1">
    <location>
        <begin position="11"/>
        <end position="255"/>
    </location>
</feature>
<evidence type="ECO:0000313" key="3">
    <source>
        <dbReference type="Proteomes" id="UP000028547"/>
    </source>
</evidence>
<evidence type="ECO:0000259" key="1">
    <source>
        <dbReference type="Pfam" id="PF03235"/>
    </source>
</evidence>
<dbReference type="Pfam" id="PF03235">
    <property type="entry name" value="GmrSD_N"/>
    <property type="match status" value="1"/>
</dbReference>
<dbReference type="Proteomes" id="UP000028547">
    <property type="component" value="Unassembled WGS sequence"/>
</dbReference>
<dbReference type="PANTHER" id="PTHR37292:SF2">
    <property type="entry name" value="DUF262 DOMAIN-CONTAINING PROTEIN"/>
    <property type="match status" value="1"/>
</dbReference>
<proteinExistence type="predicted"/>
<evidence type="ECO:0000313" key="2">
    <source>
        <dbReference type="EMBL" id="KFA90251.1"/>
    </source>
</evidence>
<name>A0A084SP66_9BACT</name>